<dbReference type="AlphaFoldDB" id="A0A9W6RX01"/>
<proteinExistence type="predicted"/>
<evidence type="ECO:0000256" key="1">
    <source>
        <dbReference type="SAM" id="MobiDB-lite"/>
    </source>
</evidence>
<accession>A0A9W6RX01</accession>
<dbReference type="RefSeq" id="WP_285636450.1">
    <property type="nucleotide sequence ID" value="NZ_BSTJ01000021.1"/>
</dbReference>
<evidence type="ECO:0000313" key="3">
    <source>
        <dbReference type="Proteomes" id="UP001165135"/>
    </source>
</evidence>
<dbReference type="EMBL" id="BSTJ01000021">
    <property type="protein sequence ID" value="GLY81672.1"/>
    <property type="molecule type" value="Genomic_DNA"/>
</dbReference>
<evidence type="ECO:0000313" key="2">
    <source>
        <dbReference type="EMBL" id="GLY81672.1"/>
    </source>
</evidence>
<feature type="region of interest" description="Disordered" evidence="1">
    <location>
        <begin position="252"/>
        <end position="274"/>
    </location>
</feature>
<comment type="caution">
    <text evidence="2">The sequence shown here is derived from an EMBL/GenBank/DDBJ whole genome shotgun (WGS) entry which is preliminary data.</text>
</comment>
<dbReference type="Proteomes" id="UP001165135">
    <property type="component" value="Unassembled WGS sequence"/>
</dbReference>
<sequence length="274" mass="29934">MTEADPLEVAAWRMAARSLASEDLPEIATEALVRGLDSPALRVLAGQSRDDVRDSAELFRVALDELGIDLPDADSAQWNLARRAAGDIVAGRIGPAHGATELWLAYRKVRDNGDLRVFVGLASMLDDHPEDAEQIEADIVAAARELLARPAPRRWIKLMAVRGRSPLTQSTGPDDIEVDPGTLQISDGLRSDLARWDAYFAAALSDWPAAGGFDSEHDVERFVAAGQQLVSQLQDELGASYHVEYMPEPIRPPGVKLRSRRRPSHDCLTQLASD</sequence>
<gene>
    <name evidence="2" type="ORF">Airi01_099390</name>
</gene>
<name>A0A9W6RX01_9ACTN</name>
<protein>
    <submittedName>
        <fullName evidence="2">Uncharacterized protein</fullName>
    </submittedName>
</protein>
<organism evidence="2 3">
    <name type="scientific">Actinoallomurus iriomotensis</name>
    <dbReference type="NCBI Taxonomy" id="478107"/>
    <lineage>
        <taxon>Bacteria</taxon>
        <taxon>Bacillati</taxon>
        <taxon>Actinomycetota</taxon>
        <taxon>Actinomycetes</taxon>
        <taxon>Streptosporangiales</taxon>
        <taxon>Thermomonosporaceae</taxon>
        <taxon>Actinoallomurus</taxon>
    </lineage>
</organism>
<reference evidence="2" key="1">
    <citation type="submission" date="2023-03" db="EMBL/GenBank/DDBJ databases">
        <title>Actinoallomurus iriomotensis NBRC 103681.</title>
        <authorList>
            <person name="Ichikawa N."/>
            <person name="Sato H."/>
            <person name="Tonouchi N."/>
        </authorList>
    </citation>
    <scope>NUCLEOTIDE SEQUENCE</scope>
    <source>
        <strain evidence="2">NBRC 103681</strain>
    </source>
</reference>